<accession>A0A830BJY0</accession>
<sequence>MIKTYINHITSYLFSRDFARFFVLMLVSGTIMTEAKEEASGRRRRGGAVLKCLFNVNPAARMVADPIYFRLCWCASCVFFWCMVCLFDACTSRCNNLYLEKYIGMGENYYDTRRCIINSNTVTSPIDFSIRVEVLCP</sequence>
<protein>
    <submittedName>
        <fullName evidence="1">Uncharacterized protein</fullName>
    </submittedName>
</protein>
<keyword evidence="2" id="KW-1185">Reference proteome</keyword>
<comment type="caution">
    <text evidence="1">The sequence shown here is derived from an EMBL/GenBank/DDBJ whole genome shotgun (WGS) entry which is preliminary data.</text>
</comment>
<proteinExistence type="predicted"/>
<dbReference type="EMBL" id="BMAC01000042">
    <property type="protein sequence ID" value="GFP82391.1"/>
    <property type="molecule type" value="Genomic_DNA"/>
</dbReference>
<gene>
    <name evidence="1" type="ORF">PHJA_000382200</name>
</gene>
<organism evidence="1 2">
    <name type="scientific">Phtheirospermum japonicum</name>
    <dbReference type="NCBI Taxonomy" id="374723"/>
    <lineage>
        <taxon>Eukaryota</taxon>
        <taxon>Viridiplantae</taxon>
        <taxon>Streptophyta</taxon>
        <taxon>Embryophyta</taxon>
        <taxon>Tracheophyta</taxon>
        <taxon>Spermatophyta</taxon>
        <taxon>Magnoliopsida</taxon>
        <taxon>eudicotyledons</taxon>
        <taxon>Gunneridae</taxon>
        <taxon>Pentapetalae</taxon>
        <taxon>asterids</taxon>
        <taxon>lamiids</taxon>
        <taxon>Lamiales</taxon>
        <taxon>Orobanchaceae</taxon>
        <taxon>Orobanchaceae incertae sedis</taxon>
        <taxon>Phtheirospermum</taxon>
    </lineage>
</organism>
<dbReference type="AlphaFoldDB" id="A0A830BJY0"/>
<dbReference type="Proteomes" id="UP000653305">
    <property type="component" value="Unassembled WGS sequence"/>
</dbReference>
<reference evidence="1" key="1">
    <citation type="submission" date="2020-07" db="EMBL/GenBank/DDBJ databases">
        <title>Ethylene signaling mediates host invasion by parasitic plants.</title>
        <authorList>
            <person name="Yoshida S."/>
        </authorList>
    </citation>
    <scope>NUCLEOTIDE SEQUENCE</scope>
    <source>
        <strain evidence="1">Okayama</strain>
    </source>
</reference>
<evidence type="ECO:0000313" key="2">
    <source>
        <dbReference type="Proteomes" id="UP000653305"/>
    </source>
</evidence>
<name>A0A830BJY0_9LAMI</name>
<evidence type="ECO:0000313" key="1">
    <source>
        <dbReference type="EMBL" id="GFP82391.1"/>
    </source>
</evidence>